<dbReference type="InterPro" id="IPR000515">
    <property type="entry name" value="MetI-like"/>
</dbReference>
<dbReference type="AlphaFoldDB" id="X1SE78"/>
<evidence type="ECO:0000256" key="1">
    <source>
        <dbReference type="ARBA" id="ARBA00004651"/>
    </source>
</evidence>
<proteinExistence type="predicted"/>
<dbReference type="PANTHER" id="PTHR43005">
    <property type="entry name" value="BLR7065 PROTEIN"/>
    <property type="match status" value="1"/>
</dbReference>
<dbReference type="SUPFAM" id="SSF161098">
    <property type="entry name" value="MetI-like"/>
    <property type="match status" value="1"/>
</dbReference>
<dbReference type="EMBL" id="BARW01004733">
    <property type="protein sequence ID" value="GAI66074.1"/>
    <property type="molecule type" value="Genomic_DNA"/>
</dbReference>
<keyword evidence="2" id="KW-0813">Transport</keyword>
<keyword evidence="6 7" id="KW-0472">Membrane</keyword>
<dbReference type="PROSITE" id="PS50928">
    <property type="entry name" value="ABC_TM1"/>
    <property type="match status" value="1"/>
</dbReference>
<name>X1SE78_9ZZZZ</name>
<evidence type="ECO:0000256" key="2">
    <source>
        <dbReference type="ARBA" id="ARBA00022448"/>
    </source>
</evidence>
<comment type="caution">
    <text evidence="9">The sequence shown here is derived from an EMBL/GenBank/DDBJ whole genome shotgun (WGS) entry which is preliminary data.</text>
</comment>
<gene>
    <name evidence="9" type="ORF">S12H4_10847</name>
</gene>
<evidence type="ECO:0000256" key="7">
    <source>
        <dbReference type="SAM" id="Phobius"/>
    </source>
</evidence>
<evidence type="ECO:0000256" key="6">
    <source>
        <dbReference type="ARBA" id="ARBA00023136"/>
    </source>
</evidence>
<evidence type="ECO:0000256" key="3">
    <source>
        <dbReference type="ARBA" id="ARBA00022475"/>
    </source>
</evidence>
<dbReference type="GO" id="GO:0005886">
    <property type="term" value="C:plasma membrane"/>
    <property type="evidence" value="ECO:0007669"/>
    <property type="project" value="UniProtKB-SubCell"/>
</dbReference>
<dbReference type="InterPro" id="IPR035906">
    <property type="entry name" value="MetI-like_sf"/>
</dbReference>
<dbReference type="SUPFAM" id="SSF160964">
    <property type="entry name" value="MalF N-terminal region-like"/>
    <property type="match status" value="1"/>
</dbReference>
<feature type="transmembrane region" description="Helical" evidence="7">
    <location>
        <begin position="198"/>
        <end position="220"/>
    </location>
</feature>
<dbReference type="CDD" id="cd06261">
    <property type="entry name" value="TM_PBP2"/>
    <property type="match status" value="1"/>
</dbReference>
<dbReference type="Pfam" id="PF00528">
    <property type="entry name" value="BPD_transp_1"/>
    <property type="match status" value="1"/>
</dbReference>
<keyword evidence="3" id="KW-1003">Cell membrane</keyword>
<sequence length="246" mass="27906">MDKRKGYFLIIPAIVIMCIFTLYPLIDGIRVSFTDKSMLKTEYSYIGIDNYKQMLGDPIFWLSLRHSIILTGVVVILQLIFGLILAWTMKQEIPGMPIYKSIIMVSWVIPVAATVIIFKFMAQSDVGFINIILKSIGLKSLVKYWFGDPSTAFSLIILLHLWRNVPFYGIAFLAAMQTIPASFYEAAEIDGANAFQSFWYITLPGIRNMIIVMVTIHVLWTFNNFDFIYLATGGGPINTTDVLPVY</sequence>
<dbReference type="Gene3D" id="1.10.3720.10">
    <property type="entry name" value="MetI-like"/>
    <property type="match status" value="1"/>
</dbReference>
<reference evidence="9" key="1">
    <citation type="journal article" date="2014" name="Front. Microbiol.">
        <title>High frequency of phylogenetically diverse reductive dehalogenase-homologous genes in deep subseafloor sedimentary metagenomes.</title>
        <authorList>
            <person name="Kawai M."/>
            <person name="Futagami T."/>
            <person name="Toyoda A."/>
            <person name="Takaki Y."/>
            <person name="Nishi S."/>
            <person name="Hori S."/>
            <person name="Arai W."/>
            <person name="Tsubouchi T."/>
            <person name="Morono Y."/>
            <person name="Uchiyama I."/>
            <person name="Ito T."/>
            <person name="Fujiyama A."/>
            <person name="Inagaki F."/>
            <person name="Takami H."/>
        </authorList>
    </citation>
    <scope>NUCLEOTIDE SEQUENCE</scope>
    <source>
        <strain evidence="9">Expedition CK06-06</strain>
    </source>
</reference>
<evidence type="ECO:0000313" key="9">
    <source>
        <dbReference type="EMBL" id="GAI66074.1"/>
    </source>
</evidence>
<keyword evidence="4 7" id="KW-0812">Transmembrane</keyword>
<accession>X1SE78</accession>
<dbReference type="PANTHER" id="PTHR43005:SF1">
    <property type="entry name" value="SPERMIDINE_PUTRESCINE TRANSPORT SYSTEM PERMEASE PROTEIN"/>
    <property type="match status" value="1"/>
</dbReference>
<evidence type="ECO:0000256" key="5">
    <source>
        <dbReference type="ARBA" id="ARBA00022989"/>
    </source>
</evidence>
<evidence type="ECO:0000256" key="4">
    <source>
        <dbReference type="ARBA" id="ARBA00022692"/>
    </source>
</evidence>
<comment type="subcellular location">
    <subcellularLocation>
        <location evidence="1">Cell membrane</location>
        <topology evidence="1">Multi-pass membrane protein</topology>
    </subcellularLocation>
</comment>
<dbReference type="GO" id="GO:0055085">
    <property type="term" value="P:transmembrane transport"/>
    <property type="evidence" value="ECO:0007669"/>
    <property type="project" value="InterPro"/>
</dbReference>
<feature type="domain" description="ABC transmembrane type-1" evidence="8">
    <location>
        <begin position="64"/>
        <end position="246"/>
    </location>
</feature>
<feature type="transmembrane region" description="Helical" evidence="7">
    <location>
        <begin position="68"/>
        <end position="89"/>
    </location>
</feature>
<feature type="non-terminal residue" evidence="9">
    <location>
        <position position="246"/>
    </location>
</feature>
<protein>
    <recommendedName>
        <fullName evidence="8">ABC transmembrane type-1 domain-containing protein</fullName>
    </recommendedName>
</protein>
<feature type="transmembrane region" description="Helical" evidence="7">
    <location>
        <begin position="101"/>
        <end position="121"/>
    </location>
</feature>
<feature type="transmembrane region" description="Helical" evidence="7">
    <location>
        <begin position="6"/>
        <end position="26"/>
    </location>
</feature>
<keyword evidence="5 7" id="KW-1133">Transmembrane helix</keyword>
<organism evidence="9">
    <name type="scientific">marine sediment metagenome</name>
    <dbReference type="NCBI Taxonomy" id="412755"/>
    <lineage>
        <taxon>unclassified sequences</taxon>
        <taxon>metagenomes</taxon>
        <taxon>ecological metagenomes</taxon>
    </lineage>
</organism>
<evidence type="ECO:0000259" key="8">
    <source>
        <dbReference type="PROSITE" id="PS50928"/>
    </source>
</evidence>